<comment type="caution">
    <text evidence="1">The sequence shown here is derived from an EMBL/GenBank/DDBJ whole genome shotgun (WGS) entry which is preliminary data.</text>
</comment>
<dbReference type="SUPFAM" id="SSF51735">
    <property type="entry name" value="NAD(P)-binding Rossmann-fold domains"/>
    <property type="match status" value="1"/>
</dbReference>
<gene>
    <name evidence="1" type="ORF">Ocin01_19575</name>
</gene>
<reference evidence="1 2" key="1">
    <citation type="journal article" date="2016" name="Genome Biol. Evol.">
        <title>Gene Family Evolution Reflects Adaptation to Soil Environmental Stressors in the Genome of the Collembolan Orchesella cincta.</title>
        <authorList>
            <person name="Faddeeva-Vakhrusheva A."/>
            <person name="Derks M.F."/>
            <person name="Anvar S.Y."/>
            <person name="Agamennone V."/>
            <person name="Suring W."/>
            <person name="Smit S."/>
            <person name="van Straalen N.M."/>
            <person name="Roelofs D."/>
        </authorList>
    </citation>
    <scope>NUCLEOTIDE SEQUENCE [LARGE SCALE GENOMIC DNA]</scope>
    <source>
        <tissue evidence="1">Mixed pool</tissue>
    </source>
</reference>
<dbReference type="OrthoDB" id="10253736at2759"/>
<protein>
    <submittedName>
        <fullName evidence="1">Cis-2,3-dihydrobiphenyl-2,3-diol dehydrogenase</fullName>
    </submittedName>
</protein>
<organism evidence="1 2">
    <name type="scientific">Orchesella cincta</name>
    <name type="common">Springtail</name>
    <name type="synonym">Podura cincta</name>
    <dbReference type="NCBI Taxonomy" id="48709"/>
    <lineage>
        <taxon>Eukaryota</taxon>
        <taxon>Metazoa</taxon>
        <taxon>Ecdysozoa</taxon>
        <taxon>Arthropoda</taxon>
        <taxon>Hexapoda</taxon>
        <taxon>Collembola</taxon>
        <taxon>Entomobryomorpha</taxon>
        <taxon>Entomobryoidea</taxon>
        <taxon>Orchesellidae</taxon>
        <taxon>Orchesellinae</taxon>
        <taxon>Orchesella</taxon>
    </lineage>
</organism>
<dbReference type="EMBL" id="LJIJ01006145">
    <property type="protein sequence ID" value="ODM87104.1"/>
    <property type="molecule type" value="Genomic_DNA"/>
</dbReference>
<dbReference type="AlphaFoldDB" id="A0A1D2M2D5"/>
<dbReference type="Proteomes" id="UP000094527">
    <property type="component" value="Unassembled WGS sequence"/>
</dbReference>
<keyword evidence="2" id="KW-1185">Reference proteome</keyword>
<dbReference type="Gene3D" id="3.40.50.720">
    <property type="entry name" value="NAD(P)-binding Rossmann-like Domain"/>
    <property type="match status" value="1"/>
</dbReference>
<dbReference type="InterPro" id="IPR002347">
    <property type="entry name" value="SDR_fam"/>
</dbReference>
<name>A0A1D2M2D5_ORCCI</name>
<evidence type="ECO:0000313" key="1">
    <source>
        <dbReference type="EMBL" id="ODM87104.1"/>
    </source>
</evidence>
<dbReference type="InterPro" id="IPR036291">
    <property type="entry name" value="NAD(P)-bd_dom_sf"/>
</dbReference>
<proteinExistence type="predicted"/>
<evidence type="ECO:0000313" key="2">
    <source>
        <dbReference type="Proteomes" id="UP000094527"/>
    </source>
</evidence>
<dbReference type="Pfam" id="PF00106">
    <property type="entry name" value="adh_short"/>
    <property type="match status" value="1"/>
</dbReference>
<accession>A0A1D2M2D5</accession>
<sequence>MSLNYSFAGKRVLITGGAQGIGRQLVQRFHDDGALVFTMDKNADMIEQLRKVAKRDSSCGRSF</sequence>